<proteinExistence type="predicted"/>
<name>A0A379CFP6_9FIRM</name>
<sequence>MAYFHTNLRYHEDKTEKRKLSKEDVEFLKALQKERNTQDNCGTADVRTWVIKDRKDLQANEDSYDYTVLYDPNRCRALSTEDIYNELVEYMEQINDIEVCDVVYNPKEDRLIFEYDGYRGATVYGTKDGEDSIYVDDNALEFIQEYLYGEDVQICYMQKNWVHEFCFLTQKAAENYLKRKGHNHHSDAHTYCICTYCDPEIAKLMEILERVDWDKVGATNE</sequence>
<organism evidence="1 2">
    <name type="scientific">Peptostreptococcus anaerobius</name>
    <dbReference type="NCBI Taxonomy" id="1261"/>
    <lineage>
        <taxon>Bacteria</taxon>
        <taxon>Bacillati</taxon>
        <taxon>Bacillota</taxon>
        <taxon>Clostridia</taxon>
        <taxon>Peptostreptococcales</taxon>
        <taxon>Peptostreptococcaceae</taxon>
        <taxon>Peptostreptococcus</taxon>
    </lineage>
</organism>
<dbReference type="Proteomes" id="UP000255101">
    <property type="component" value="Unassembled WGS sequence"/>
</dbReference>
<reference evidence="1 2" key="1">
    <citation type="submission" date="2018-06" db="EMBL/GenBank/DDBJ databases">
        <authorList>
            <consortium name="Pathogen Informatics"/>
            <person name="Doyle S."/>
        </authorList>
    </citation>
    <scope>NUCLEOTIDE SEQUENCE [LARGE SCALE GENOMIC DNA]</scope>
    <source>
        <strain evidence="1 2">NCTC11460</strain>
    </source>
</reference>
<dbReference type="RefSeq" id="WP_002845650.1">
    <property type="nucleotide sequence ID" value="NZ_FOVA01000002.1"/>
</dbReference>
<evidence type="ECO:0000313" key="1">
    <source>
        <dbReference type="EMBL" id="SUB61018.1"/>
    </source>
</evidence>
<evidence type="ECO:0000313" key="2">
    <source>
        <dbReference type="Proteomes" id="UP000255101"/>
    </source>
</evidence>
<protein>
    <submittedName>
        <fullName evidence="1">Uncharacterized protein</fullName>
    </submittedName>
</protein>
<accession>A0A379CFP6</accession>
<dbReference type="AlphaFoldDB" id="A0A379CFP6"/>
<gene>
    <name evidence="1" type="ORF">NCTC11460_00935</name>
</gene>
<dbReference type="EMBL" id="UGTB01000004">
    <property type="protein sequence ID" value="SUB61018.1"/>
    <property type="molecule type" value="Genomic_DNA"/>
</dbReference>